<dbReference type="STRING" id="3469.A0A4Y7JTN8"/>
<keyword evidence="4" id="KW-1185">Reference proteome</keyword>
<accession>A0A4Y7JTN8</accession>
<protein>
    <submittedName>
        <fullName evidence="3">Uncharacterized protein</fullName>
    </submittedName>
</protein>
<keyword evidence="1 2" id="KW-0732">Signal</keyword>
<feature type="chain" id="PRO_5021395112" evidence="2">
    <location>
        <begin position="31"/>
        <end position="130"/>
    </location>
</feature>
<evidence type="ECO:0000256" key="1">
    <source>
        <dbReference type="ARBA" id="ARBA00022729"/>
    </source>
</evidence>
<dbReference type="Pfam" id="PF24068">
    <property type="entry name" value="TPD1_C"/>
    <property type="match status" value="1"/>
</dbReference>
<reference evidence="3 4" key="1">
    <citation type="journal article" date="2018" name="Science">
        <title>The opium poppy genome and morphinan production.</title>
        <authorList>
            <person name="Guo L."/>
            <person name="Winzer T."/>
            <person name="Yang X."/>
            <person name="Li Y."/>
            <person name="Ning Z."/>
            <person name="He Z."/>
            <person name="Teodor R."/>
            <person name="Lu Y."/>
            <person name="Bowser T.A."/>
            <person name="Graham I.A."/>
            <person name="Ye K."/>
        </authorList>
    </citation>
    <scope>NUCLEOTIDE SEQUENCE [LARGE SCALE GENOMIC DNA]</scope>
    <source>
        <strain evidence="4">cv. HN1</strain>
        <tissue evidence="3">Leaves</tissue>
    </source>
</reference>
<dbReference type="AlphaFoldDB" id="A0A4Y7JTN8"/>
<dbReference type="Proteomes" id="UP000316621">
    <property type="component" value="Chromosome 5"/>
</dbReference>
<gene>
    <name evidence="3" type="ORF">C5167_025159</name>
</gene>
<name>A0A4Y7JTN8_PAPSO</name>
<evidence type="ECO:0000256" key="2">
    <source>
        <dbReference type="SAM" id="SignalP"/>
    </source>
</evidence>
<evidence type="ECO:0000313" key="3">
    <source>
        <dbReference type="EMBL" id="RZC63412.1"/>
    </source>
</evidence>
<feature type="signal peptide" evidence="2">
    <location>
        <begin position="1"/>
        <end position="30"/>
    </location>
</feature>
<dbReference type="GO" id="GO:0001709">
    <property type="term" value="P:cell fate determination"/>
    <property type="evidence" value="ECO:0007669"/>
    <property type="project" value="TreeGrafter"/>
</dbReference>
<dbReference type="PANTHER" id="PTHR33184">
    <property type="entry name" value="PROTEIN TAPETUM DETERMINANT 1-LIKE-RELATED"/>
    <property type="match status" value="1"/>
</dbReference>
<organism evidence="3 4">
    <name type="scientific">Papaver somniferum</name>
    <name type="common">Opium poppy</name>
    <dbReference type="NCBI Taxonomy" id="3469"/>
    <lineage>
        <taxon>Eukaryota</taxon>
        <taxon>Viridiplantae</taxon>
        <taxon>Streptophyta</taxon>
        <taxon>Embryophyta</taxon>
        <taxon>Tracheophyta</taxon>
        <taxon>Spermatophyta</taxon>
        <taxon>Magnoliopsida</taxon>
        <taxon>Ranunculales</taxon>
        <taxon>Papaveraceae</taxon>
        <taxon>Papaveroideae</taxon>
        <taxon>Papaver</taxon>
    </lineage>
</organism>
<dbReference type="OMA" id="NNCPMCP"/>
<evidence type="ECO:0000313" key="4">
    <source>
        <dbReference type="Proteomes" id="UP000316621"/>
    </source>
</evidence>
<dbReference type="EMBL" id="CM010719">
    <property type="protein sequence ID" value="RZC63412.1"/>
    <property type="molecule type" value="Genomic_DNA"/>
</dbReference>
<proteinExistence type="predicted"/>
<sequence length="130" mass="14298">MLNQSPSFKFLLLLWGTLLVLASLINHGLGAECGDKNKPTVKQTKVGFGNPPKFMVEVQNNCTICPAINVHVKCGSFTQDLVNPRLLKVLGKGDCVVNAGLPLGPLQKISFNYTHTKFNISTSTWYFQCE</sequence>
<dbReference type="Gramene" id="RZC63412">
    <property type="protein sequence ID" value="RZC63412"/>
    <property type="gene ID" value="C5167_025159"/>
</dbReference>
<dbReference type="InterPro" id="IPR040361">
    <property type="entry name" value="TPD1"/>
</dbReference>
<dbReference type="PANTHER" id="PTHR33184:SF36">
    <property type="entry name" value="EXPANSIN-LIKE EG45 DOMAIN-CONTAINING PROTEIN"/>
    <property type="match status" value="1"/>
</dbReference>